<dbReference type="InterPro" id="IPR013762">
    <property type="entry name" value="Integrase-like_cat_sf"/>
</dbReference>
<evidence type="ECO:0000256" key="1">
    <source>
        <dbReference type="ARBA" id="ARBA00023172"/>
    </source>
</evidence>
<dbReference type="EMBL" id="LN734822">
    <property type="protein sequence ID" value="CEL25725.1"/>
    <property type="molecule type" value="Genomic_DNA"/>
</dbReference>
<dbReference type="Proteomes" id="UP000029661">
    <property type="component" value="Chromosome"/>
</dbReference>
<dbReference type="Proteomes" id="UP000062768">
    <property type="component" value="Chromosome I"/>
</dbReference>
<dbReference type="GO" id="GO:0015074">
    <property type="term" value="P:DNA integration"/>
    <property type="evidence" value="ECO:0007669"/>
    <property type="project" value="InterPro"/>
</dbReference>
<feature type="domain" description="Core-binding (CB)" evidence="3">
    <location>
        <begin position="34"/>
        <end position="129"/>
    </location>
</feature>
<dbReference type="STRING" id="2162.BRM9_0286"/>
<dbReference type="Gene3D" id="1.10.443.10">
    <property type="entry name" value="Intergrase catalytic core"/>
    <property type="match status" value="1"/>
</dbReference>
<dbReference type="RefSeq" id="WP_145900043.1">
    <property type="nucleotide sequence ID" value="NZ_CP006933.1"/>
</dbReference>
<dbReference type="SUPFAM" id="SSF56349">
    <property type="entry name" value="DNA breaking-rejoining enzymes"/>
    <property type="match status" value="1"/>
</dbReference>
<accession>A0A089ZGA5</accession>
<evidence type="ECO:0000313" key="4">
    <source>
        <dbReference type="EMBL" id="AIS31113.1"/>
    </source>
</evidence>
<dbReference type="GO" id="GO:0003677">
    <property type="term" value="F:DNA binding"/>
    <property type="evidence" value="ECO:0007669"/>
    <property type="project" value="UniProtKB-UniRule"/>
</dbReference>
<dbReference type="GeneID" id="26740337"/>
<organism evidence="4 6">
    <name type="scientific">Methanobacterium formicicum</name>
    <dbReference type="NCBI Taxonomy" id="2162"/>
    <lineage>
        <taxon>Archaea</taxon>
        <taxon>Methanobacteriati</taxon>
        <taxon>Methanobacteriota</taxon>
        <taxon>Methanomada group</taxon>
        <taxon>Methanobacteria</taxon>
        <taxon>Methanobacteriales</taxon>
        <taxon>Methanobacteriaceae</taxon>
        <taxon>Methanobacterium</taxon>
    </lineage>
</organism>
<dbReference type="InterPro" id="IPR011010">
    <property type="entry name" value="DNA_brk_join_enz"/>
</dbReference>
<keyword evidence="7" id="KW-1185">Reference proteome</keyword>
<reference evidence="4" key="1">
    <citation type="submission" date="2013-12" db="EMBL/GenBank/DDBJ databases">
        <title>The complete genome sequence of Methanobacterium sp. BRM9.</title>
        <authorList>
            <consortium name="Pastoral Greenhouse Gas Research Consortium"/>
            <person name="Kelly W.J."/>
            <person name="Leahy S.C."/>
            <person name="Perry R."/>
            <person name="Li D."/>
            <person name="Altermann E."/>
            <person name="Lambie S.C."/>
            <person name="Attwood G.T."/>
        </authorList>
    </citation>
    <scope>NUCLEOTIDE SEQUENCE [LARGE SCALE GENOMIC DNA]</scope>
    <source>
        <strain evidence="4">BRM9</strain>
    </source>
</reference>
<dbReference type="AlphaFoldDB" id="A0A089ZGA5"/>
<evidence type="ECO:0000256" key="2">
    <source>
        <dbReference type="PROSITE-ProRule" id="PRU01248"/>
    </source>
</evidence>
<keyword evidence="2" id="KW-0238">DNA-binding</keyword>
<evidence type="ECO:0000259" key="3">
    <source>
        <dbReference type="PROSITE" id="PS51900"/>
    </source>
</evidence>
<dbReference type="GO" id="GO:0006310">
    <property type="term" value="P:DNA recombination"/>
    <property type="evidence" value="ECO:0007669"/>
    <property type="project" value="UniProtKB-KW"/>
</dbReference>
<evidence type="ECO:0000313" key="6">
    <source>
        <dbReference type="Proteomes" id="UP000029661"/>
    </source>
</evidence>
<sequence>MEKDFSPQNLLLLNLIDKINPKIVFLCNNIIFFMYNNGLFISFCEARNLKKSTINGYTAALKLYISLVNMQLEDLIKEAHSEEEKGILLKNRKIKDYLIRYRSYLLKSLSSRSAREYFSKVKTFYKHFEVEIPYLPAVKYGVDYEIYYNDLPTKNHIKKALSISSYEMKAIIQFMATSGTAKAETLSLTVYDFVEATKDYHDNNGLKNILNLLEKRNDVVPTWYLKRLKTDKYYYTFNHPEATKAIIKYLKSRGKINLEDKLFTLSPSLLLARFQQINDHFKWGFKGTYRLFRSHALRKFHASNIGLSTEDIDSLQGRTKKIVHETYIKPNPEKLKIIYMEAMDNLSLTDEYFQNNTIKSFKRENKEQKVVIIYINSLNIPNHQLNRDFNIFSRDNN</sequence>
<evidence type="ECO:0000313" key="7">
    <source>
        <dbReference type="Proteomes" id="UP000062768"/>
    </source>
</evidence>
<keyword evidence="1" id="KW-0233">DNA recombination</keyword>
<proteinExistence type="predicted"/>
<protein>
    <submittedName>
        <fullName evidence="5">Integrase phage integrase-like family</fullName>
    </submittedName>
    <submittedName>
        <fullName evidence="4">Phage integrase family protein</fullName>
    </submittedName>
</protein>
<dbReference type="KEGG" id="mfc:BRM9_0286"/>
<name>A0A089ZGA5_METFO</name>
<dbReference type="OrthoDB" id="71463at2157"/>
<dbReference type="PROSITE" id="PS51900">
    <property type="entry name" value="CB"/>
    <property type="match status" value="1"/>
</dbReference>
<dbReference type="InterPro" id="IPR044068">
    <property type="entry name" value="CB"/>
</dbReference>
<evidence type="ECO:0000313" key="5">
    <source>
        <dbReference type="EMBL" id="CEL25725.1"/>
    </source>
</evidence>
<gene>
    <name evidence="4" type="ORF">BRM9_0286</name>
    <name evidence="5" type="ORF">MB9_2106</name>
</gene>
<reference evidence="5" key="2">
    <citation type="submission" date="2014-09" db="EMBL/GenBank/DDBJ databases">
        <authorList>
            <person name="Bishop-Lilly K.A."/>
            <person name="Broomall S.M."/>
            <person name="Chain P.S."/>
            <person name="Chertkov O."/>
            <person name="Coyne S.R."/>
            <person name="Daligault H.E."/>
            <person name="Davenport K.W."/>
            <person name="Erkkila T."/>
            <person name="Frey K.G."/>
            <person name="Gibbons H.S."/>
            <person name="Gu W."/>
            <person name="Jaissle J."/>
            <person name="Johnson S.L."/>
            <person name="Koroleva G.I."/>
            <person name="Ladner J.T."/>
            <person name="Lo C.-C."/>
            <person name="Minogue T.D."/>
            <person name="Munk C."/>
            <person name="Palacios G.F."/>
            <person name="Redden C.L."/>
            <person name="Rosenzweig C.N."/>
            <person name="Scholz M.B."/>
            <person name="Teshima H."/>
            <person name="Xu Y."/>
        </authorList>
    </citation>
    <scope>NUCLEOTIDE SEQUENCE</scope>
    <source>
        <strain evidence="5">Mb9</strain>
    </source>
</reference>
<dbReference type="EMBL" id="CP006933">
    <property type="protein sequence ID" value="AIS31113.1"/>
    <property type="molecule type" value="Genomic_DNA"/>
</dbReference>
<dbReference type="PATRIC" id="fig|2162.10.peg.2178"/>